<dbReference type="Proteomes" id="UP000694846">
    <property type="component" value="Unplaced"/>
</dbReference>
<reference evidence="5" key="1">
    <citation type="submission" date="2025-08" db="UniProtKB">
        <authorList>
            <consortium name="RefSeq"/>
        </authorList>
    </citation>
    <scope>IDENTIFICATION</scope>
    <source>
        <tissue evidence="5">Whole body</tissue>
    </source>
</reference>
<evidence type="ECO:0000313" key="4">
    <source>
        <dbReference type="Proteomes" id="UP000694846"/>
    </source>
</evidence>
<dbReference type="GO" id="GO:0001671">
    <property type="term" value="F:ATPase activator activity"/>
    <property type="evidence" value="ECO:0007669"/>
    <property type="project" value="InterPro"/>
</dbReference>
<dbReference type="InterPro" id="IPR036869">
    <property type="entry name" value="J_dom_sf"/>
</dbReference>
<dbReference type="InterPro" id="IPR036386">
    <property type="entry name" value="HscB_C_sf"/>
</dbReference>
<dbReference type="SUPFAM" id="SSF46565">
    <property type="entry name" value="Chaperone J-domain"/>
    <property type="match status" value="1"/>
</dbReference>
<dbReference type="CDD" id="cd06257">
    <property type="entry name" value="DnaJ"/>
    <property type="match status" value="1"/>
</dbReference>
<dbReference type="Gene3D" id="1.20.1280.20">
    <property type="entry name" value="HscB, C-terminal domain"/>
    <property type="match status" value="1"/>
</dbReference>
<dbReference type="AlphaFoldDB" id="A0A8B8GAY2"/>
<organism evidence="4 5">
    <name type="scientific">Sipha flava</name>
    <name type="common">yellow sugarcane aphid</name>
    <dbReference type="NCBI Taxonomy" id="143950"/>
    <lineage>
        <taxon>Eukaryota</taxon>
        <taxon>Metazoa</taxon>
        <taxon>Ecdysozoa</taxon>
        <taxon>Arthropoda</taxon>
        <taxon>Hexapoda</taxon>
        <taxon>Insecta</taxon>
        <taxon>Pterygota</taxon>
        <taxon>Neoptera</taxon>
        <taxon>Paraneoptera</taxon>
        <taxon>Hemiptera</taxon>
        <taxon>Sternorrhyncha</taxon>
        <taxon>Aphidomorpha</taxon>
        <taxon>Aphidoidea</taxon>
        <taxon>Aphididae</taxon>
        <taxon>Sipha</taxon>
    </lineage>
</organism>
<protein>
    <submittedName>
        <fullName evidence="5">Iron-sulfur cluster co-chaperone protein HscB, mitochondrial</fullName>
    </submittedName>
</protein>
<sequence length="251" mass="29481">MFVLRNWRSTIFVDRVLRPSRNYINSITGQPSETGMYIHAANARFPKLKYYSNTTFTEFKCWNCQTVSDTKPSLFCKTCTLIQSNEQQNFNYFELFNIDNQYDIDTEQLTSNFRQLQNLMHPDRFSNKTEEEKVLSESFSSLLNKAYTTLMNPFLRGLYILNIHGLSIEETSVTMDNSFLSEIMEWNEKVEEADSKESLENIKKDVDVVLLNLYKELSRAFSEKNLSRAKILLSKAKYFTTMLDKIKELDM</sequence>
<dbReference type="CTD" id="5740624"/>
<accession>A0A8B8GAY2</accession>
<dbReference type="GO" id="GO:0005739">
    <property type="term" value="C:mitochondrion"/>
    <property type="evidence" value="ECO:0007669"/>
    <property type="project" value="TreeGrafter"/>
</dbReference>
<dbReference type="Gene3D" id="1.10.287.110">
    <property type="entry name" value="DnaJ domain"/>
    <property type="match status" value="1"/>
</dbReference>
<keyword evidence="4" id="KW-1185">Reference proteome</keyword>
<dbReference type="NCBIfam" id="TIGR00714">
    <property type="entry name" value="hscB"/>
    <property type="match status" value="1"/>
</dbReference>
<proteinExistence type="inferred from homology"/>
<dbReference type="InterPro" id="IPR009073">
    <property type="entry name" value="HscB_oligo_C"/>
</dbReference>
<comment type="similarity">
    <text evidence="1">Belongs to the HscB family.</text>
</comment>
<evidence type="ECO:0000256" key="2">
    <source>
        <dbReference type="ARBA" id="ARBA00023186"/>
    </source>
</evidence>
<dbReference type="SUPFAM" id="SSF47144">
    <property type="entry name" value="HSC20 (HSCB), C-terminal oligomerisation domain"/>
    <property type="match status" value="1"/>
</dbReference>
<dbReference type="GO" id="GO:0051259">
    <property type="term" value="P:protein complex oligomerization"/>
    <property type="evidence" value="ECO:0007669"/>
    <property type="project" value="InterPro"/>
</dbReference>
<dbReference type="InterPro" id="IPR004640">
    <property type="entry name" value="HscB"/>
</dbReference>
<dbReference type="OrthoDB" id="448954at2759"/>
<dbReference type="PANTHER" id="PTHR14021:SF15">
    <property type="entry name" value="IRON-SULFUR CLUSTER CO-CHAPERONE PROTEIN HSCB"/>
    <property type="match status" value="1"/>
</dbReference>
<feature type="domain" description="J" evidence="3">
    <location>
        <begin position="91"/>
        <end position="163"/>
    </location>
</feature>
<dbReference type="InterPro" id="IPR001623">
    <property type="entry name" value="DnaJ_domain"/>
</dbReference>
<dbReference type="GO" id="GO:0044571">
    <property type="term" value="P:[2Fe-2S] cluster assembly"/>
    <property type="evidence" value="ECO:0007669"/>
    <property type="project" value="InterPro"/>
</dbReference>
<dbReference type="PANTHER" id="PTHR14021">
    <property type="entry name" value="IRON-SULFUR CLUSTER CO-CHAPERONE PROTEIN HSCB"/>
    <property type="match status" value="1"/>
</dbReference>
<keyword evidence="2" id="KW-0143">Chaperone</keyword>
<dbReference type="RefSeq" id="XP_025419776.1">
    <property type="nucleotide sequence ID" value="XM_025563991.1"/>
</dbReference>
<dbReference type="PROSITE" id="PS50076">
    <property type="entry name" value="DNAJ_2"/>
    <property type="match status" value="1"/>
</dbReference>
<dbReference type="GeneID" id="112690076"/>
<evidence type="ECO:0000256" key="1">
    <source>
        <dbReference type="ARBA" id="ARBA00010476"/>
    </source>
</evidence>
<gene>
    <name evidence="5" type="primary">LOC112690076</name>
</gene>
<dbReference type="Pfam" id="PF07743">
    <property type="entry name" value="HSCB_C"/>
    <property type="match status" value="1"/>
</dbReference>
<evidence type="ECO:0000259" key="3">
    <source>
        <dbReference type="PROSITE" id="PS50076"/>
    </source>
</evidence>
<dbReference type="GO" id="GO:0051087">
    <property type="term" value="F:protein-folding chaperone binding"/>
    <property type="evidence" value="ECO:0007669"/>
    <property type="project" value="InterPro"/>
</dbReference>
<dbReference type="SMART" id="SM00271">
    <property type="entry name" value="DnaJ"/>
    <property type="match status" value="1"/>
</dbReference>
<evidence type="ECO:0000313" key="5">
    <source>
        <dbReference type="RefSeq" id="XP_025419776.1"/>
    </source>
</evidence>
<name>A0A8B8GAY2_9HEMI</name>